<accession>A0A922FH89</accession>
<proteinExistence type="predicted"/>
<protein>
    <submittedName>
        <fullName evidence="2">Uncharacterized protein</fullName>
    </submittedName>
</protein>
<evidence type="ECO:0000313" key="2">
    <source>
        <dbReference type="EMBL" id="KAG6720236.1"/>
    </source>
</evidence>
<sequence>MVVAVKLCSLWALCILLMMIKYLMTLIKTCSSPVVRGGRTWDVLAVADIPAWGLIHCSRSSREGSEILDGNRANGYSTGSGEEVEEGKVDILSTRF</sequence>
<organism evidence="2 3">
    <name type="scientific">Carya illinoinensis</name>
    <name type="common">Pecan</name>
    <dbReference type="NCBI Taxonomy" id="32201"/>
    <lineage>
        <taxon>Eukaryota</taxon>
        <taxon>Viridiplantae</taxon>
        <taxon>Streptophyta</taxon>
        <taxon>Embryophyta</taxon>
        <taxon>Tracheophyta</taxon>
        <taxon>Spermatophyta</taxon>
        <taxon>Magnoliopsida</taxon>
        <taxon>eudicotyledons</taxon>
        <taxon>Gunneridae</taxon>
        <taxon>Pentapetalae</taxon>
        <taxon>rosids</taxon>
        <taxon>fabids</taxon>
        <taxon>Fagales</taxon>
        <taxon>Juglandaceae</taxon>
        <taxon>Carya</taxon>
    </lineage>
</organism>
<name>A0A922FH89_CARIL</name>
<gene>
    <name evidence="2" type="ORF">I3842_03G048900</name>
</gene>
<reference evidence="2" key="1">
    <citation type="submission" date="2021-01" db="EMBL/GenBank/DDBJ databases">
        <authorList>
            <person name="Lovell J.T."/>
            <person name="Bentley N."/>
            <person name="Bhattarai G."/>
            <person name="Jenkins J.W."/>
            <person name="Sreedasyam A."/>
            <person name="Alarcon Y."/>
            <person name="Bock C."/>
            <person name="Boston L."/>
            <person name="Carlson J."/>
            <person name="Cervantes K."/>
            <person name="Clermont K."/>
            <person name="Krom N."/>
            <person name="Kubenka K."/>
            <person name="Mamidi S."/>
            <person name="Mattison C."/>
            <person name="Monteros M."/>
            <person name="Pisani C."/>
            <person name="Plott C."/>
            <person name="Rajasekar S."/>
            <person name="Rhein H.S."/>
            <person name="Rohla C."/>
            <person name="Song M."/>
            <person name="Hilaire R.S."/>
            <person name="Shu S."/>
            <person name="Wells L."/>
            <person name="Wang X."/>
            <person name="Webber J."/>
            <person name="Heerema R.J."/>
            <person name="Klein P."/>
            <person name="Conner P."/>
            <person name="Grauke L."/>
            <person name="Grimwood J."/>
            <person name="Schmutz J."/>
            <person name="Randall J.J."/>
        </authorList>
    </citation>
    <scope>NUCLEOTIDE SEQUENCE</scope>
    <source>
        <tissue evidence="2">Leaf</tissue>
    </source>
</reference>
<dbReference type="EMBL" id="CM031827">
    <property type="protein sequence ID" value="KAG6720236.1"/>
    <property type="molecule type" value="Genomic_DNA"/>
</dbReference>
<dbReference type="Proteomes" id="UP000811246">
    <property type="component" value="Chromosome 3"/>
</dbReference>
<evidence type="ECO:0000313" key="3">
    <source>
        <dbReference type="Proteomes" id="UP000811246"/>
    </source>
</evidence>
<comment type="caution">
    <text evidence="2">The sequence shown here is derived from an EMBL/GenBank/DDBJ whole genome shotgun (WGS) entry which is preliminary data.</text>
</comment>
<evidence type="ECO:0000256" key="1">
    <source>
        <dbReference type="SAM" id="MobiDB-lite"/>
    </source>
</evidence>
<feature type="region of interest" description="Disordered" evidence="1">
    <location>
        <begin position="61"/>
        <end position="96"/>
    </location>
</feature>
<dbReference type="AlphaFoldDB" id="A0A922FH89"/>